<evidence type="ECO:0000313" key="11">
    <source>
        <dbReference type="Proteomes" id="UP000051254"/>
    </source>
</evidence>
<evidence type="ECO:0000256" key="2">
    <source>
        <dbReference type="ARBA" id="ARBA00022448"/>
    </source>
</evidence>
<dbReference type="GO" id="GO:0030246">
    <property type="term" value="F:carbohydrate binding"/>
    <property type="evidence" value="ECO:0007669"/>
    <property type="project" value="InterPro"/>
</dbReference>
<dbReference type="SUPFAM" id="SSF49452">
    <property type="entry name" value="Starch-binding domain-like"/>
    <property type="match status" value="1"/>
</dbReference>
<name>A0A0R0BTY6_9GAMM</name>
<feature type="signal peptide" evidence="7">
    <location>
        <begin position="1"/>
        <end position="31"/>
    </location>
</feature>
<evidence type="ECO:0000256" key="7">
    <source>
        <dbReference type="SAM" id="SignalP"/>
    </source>
</evidence>
<dbReference type="PATRIC" id="fig|266128.3.peg.1131"/>
<dbReference type="Pfam" id="PF25183">
    <property type="entry name" value="OMP_b-brl_4"/>
    <property type="match status" value="2"/>
</dbReference>
<dbReference type="InterPro" id="IPR057601">
    <property type="entry name" value="Oar-like_b-barrel"/>
</dbReference>
<dbReference type="InterPro" id="IPR037066">
    <property type="entry name" value="Plug_dom_sf"/>
</dbReference>
<dbReference type="GO" id="GO:0009279">
    <property type="term" value="C:cell outer membrane"/>
    <property type="evidence" value="ECO:0007669"/>
    <property type="project" value="UniProtKB-SubCell"/>
</dbReference>
<dbReference type="GO" id="GO:0044718">
    <property type="term" value="P:siderophore transmembrane transport"/>
    <property type="evidence" value="ECO:0007669"/>
    <property type="project" value="TreeGrafter"/>
</dbReference>
<evidence type="ECO:0000259" key="8">
    <source>
        <dbReference type="Pfam" id="PF07715"/>
    </source>
</evidence>
<feature type="domain" description="TonB-dependent receptor plug" evidence="8">
    <location>
        <begin position="136"/>
        <end position="239"/>
    </location>
</feature>
<dbReference type="STRING" id="266128.ABB25_00340"/>
<dbReference type="InterPro" id="IPR012910">
    <property type="entry name" value="Plug_dom"/>
</dbReference>
<dbReference type="InterPro" id="IPR013784">
    <property type="entry name" value="Carb-bd-like_fold"/>
</dbReference>
<feature type="domain" description="TonB-dependent transporter Oar-like beta-barrel" evidence="9">
    <location>
        <begin position="349"/>
        <end position="590"/>
    </location>
</feature>
<keyword evidence="3" id="KW-1134">Transmembrane beta strand</keyword>
<sequence>MERTSMIHGKTFRRAGLSVALGMCIAGGVQAQSTTGSIQGSVPVSAGTTTVQASNNSGFSRTVTVDANGRYNLSGLPVGNYTVTVTRDGQVIGSRQVTVVVGSTADSSFTAASGGDATTLGAVNVTATTPAAIDLTTTDTRTVITAEQLERLPLGRSAEALALLAPGAVAGAAGYGALAGLVSFGGSGVSENAYYINGYFSGEPVSNLGGFSLPYGAIAQQETFTGGYSAKYGRSAGGVINQIGKRGTNDWEFGGQLTFAPRAWREEYKDLYLPDAALPAGYAYEDPDAAGTLYSSSKGARSATTTYSLYAGGPIVQDRLFVFLAGEAEKSESTSNPTTLGNPRRTYGETTNPKLYAKIDWNITDNHLLEGTWMKEKEDYSGYYRAYDIYTHTLGERLALTPTEQERESEYKIFKYTGFLTDNLTLSATYGNSEFIAKDTPYLLPGVPHIANPTLQDPAVTGGNPVYSKLAGYQGRDGVNSTDGIRADLEWVVGDHTLSLGVDNITFEADNEGTSQPIDYWIYSRGNPTSNINAALGVGAPGGAGYYVGKRYYFTNTSMSLDQKAWYLEDRWQITDNLLLTLGIRNDEFTNKNNVGEVYMASKDQWAPRLGFSWDVFGDASTKLYGNAGRYYLAMPNNVAIRGASASTYTTEYFTYSGIDANGAPTGLTPVPGVGGAPAPGAVSSNGEYGTPVDVLAFAPKDLKNMYQDEYIIGFDRMLNPNWSFGAKFTYRDLKSSIDDICDPYIFMEHNQLVDINYVNGKYIAQDNSGKNVEVAYCYMFNPGGTNTFSLANTDADGNPVGGRTEYTMSAADWGFNHGLKRTYKAVDLYLDHPFDGTWEGRLTYTYAKSEGNNEGQVKSEFGQTNISKTQDWDAWQIMAFANGYLANDRRHQIKLYGSYAITDEWTVAGNLRVQSGTPISCLGYYNPDGTIDEGSAAGDPIGYGPSYHTCFGEVAKPGDKRTPWTRQLDLSLGWRPEVFDGKLNVALQVFNVLNEDKPLQVDVTSETDPYRVSNTFMLPIARQTPRYARLSVSYDF</sequence>
<comment type="subcellular location">
    <subcellularLocation>
        <location evidence="1">Cell outer membrane</location>
        <topology evidence="1">Multi-pass membrane protein</topology>
    </subcellularLocation>
</comment>
<dbReference type="InterPro" id="IPR039426">
    <property type="entry name" value="TonB-dep_rcpt-like"/>
</dbReference>
<dbReference type="EMBL" id="LDJH01000002">
    <property type="protein sequence ID" value="KRG60693.1"/>
    <property type="molecule type" value="Genomic_DNA"/>
</dbReference>
<dbReference type="Pfam" id="PF07715">
    <property type="entry name" value="Plug"/>
    <property type="match status" value="1"/>
</dbReference>
<dbReference type="InterPro" id="IPR036942">
    <property type="entry name" value="Beta-barrel_TonB_sf"/>
</dbReference>
<dbReference type="GO" id="GO:0015344">
    <property type="term" value="F:siderophore uptake transmembrane transporter activity"/>
    <property type="evidence" value="ECO:0007669"/>
    <property type="project" value="TreeGrafter"/>
</dbReference>
<organism evidence="10 11">
    <name type="scientific">Stenotrophomonas koreensis</name>
    <dbReference type="NCBI Taxonomy" id="266128"/>
    <lineage>
        <taxon>Bacteria</taxon>
        <taxon>Pseudomonadati</taxon>
        <taxon>Pseudomonadota</taxon>
        <taxon>Gammaproteobacteria</taxon>
        <taxon>Lysobacterales</taxon>
        <taxon>Lysobacteraceae</taxon>
        <taxon>Stenotrophomonas</taxon>
    </lineage>
</organism>
<keyword evidence="7" id="KW-0732">Signal</keyword>
<dbReference type="SUPFAM" id="SSF56935">
    <property type="entry name" value="Porins"/>
    <property type="match status" value="1"/>
</dbReference>
<dbReference type="Gene3D" id="2.60.40.1120">
    <property type="entry name" value="Carboxypeptidase-like, regulatory domain"/>
    <property type="match status" value="1"/>
</dbReference>
<dbReference type="PANTHER" id="PTHR30069:SF46">
    <property type="entry name" value="OAR PROTEIN"/>
    <property type="match status" value="1"/>
</dbReference>
<evidence type="ECO:0008006" key="12">
    <source>
        <dbReference type="Google" id="ProtNLM"/>
    </source>
</evidence>
<feature type="chain" id="PRO_5006393033" description="Oar protein" evidence="7">
    <location>
        <begin position="32"/>
        <end position="1037"/>
    </location>
</feature>
<protein>
    <recommendedName>
        <fullName evidence="12">Oar protein</fullName>
    </recommendedName>
</protein>
<gene>
    <name evidence="10" type="ORF">ABB25_00340</name>
</gene>
<evidence type="ECO:0000256" key="3">
    <source>
        <dbReference type="ARBA" id="ARBA00022452"/>
    </source>
</evidence>
<proteinExistence type="predicted"/>
<evidence type="ECO:0000313" key="10">
    <source>
        <dbReference type="EMBL" id="KRG60693.1"/>
    </source>
</evidence>
<evidence type="ECO:0000256" key="1">
    <source>
        <dbReference type="ARBA" id="ARBA00004571"/>
    </source>
</evidence>
<keyword evidence="5" id="KW-0472">Membrane</keyword>
<dbReference type="Pfam" id="PF13620">
    <property type="entry name" value="CarboxypepD_reg"/>
    <property type="match status" value="1"/>
</dbReference>
<dbReference type="AlphaFoldDB" id="A0A0R0BTY6"/>
<dbReference type="Gene3D" id="2.40.170.20">
    <property type="entry name" value="TonB-dependent receptor, beta-barrel domain"/>
    <property type="match status" value="1"/>
</dbReference>
<reference evidence="10 11" key="1">
    <citation type="submission" date="2015-05" db="EMBL/GenBank/DDBJ databases">
        <title>Genome sequencing and analysis of members of genus Stenotrophomonas.</title>
        <authorList>
            <person name="Patil P.P."/>
            <person name="Midha S."/>
            <person name="Patil P.B."/>
        </authorList>
    </citation>
    <scope>NUCLEOTIDE SEQUENCE [LARGE SCALE GENOMIC DNA]</scope>
    <source>
        <strain evidence="10 11">DSM 17805</strain>
    </source>
</reference>
<feature type="domain" description="TonB-dependent transporter Oar-like beta-barrel" evidence="9">
    <location>
        <begin position="597"/>
        <end position="996"/>
    </location>
</feature>
<dbReference type="Gene3D" id="2.170.130.10">
    <property type="entry name" value="TonB-dependent receptor, plug domain"/>
    <property type="match status" value="1"/>
</dbReference>
<keyword evidence="6" id="KW-0998">Cell outer membrane</keyword>
<keyword evidence="4" id="KW-0812">Transmembrane</keyword>
<evidence type="ECO:0000256" key="4">
    <source>
        <dbReference type="ARBA" id="ARBA00022692"/>
    </source>
</evidence>
<dbReference type="PANTHER" id="PTHR30069">
    <property type="entry name" value="TONB-DEPENDENT OUTER MEMBRANE RECEPTOR"/>
    <property type="match status" value="1"/>
</dbReference>
<keyword evidence="11" id="KW-1185">Reference proteome</keyword>
<evidence type="ECO:0000256" key="6">
    <source>
        <dbReference type="ARBA" id="ARBA00023237"/>
    </source>
</evidence>
<accession>A0A0R0BTY6</accession>
<comment type="caution">
    <text evidence="10">The sequence shown here is derived from an EMBL/GenBank/DDBJ whole genome shotgun (WGS) entry which is preliminary data.</text>
</comment>
<evidence type="ECO:0000256" key="5">
    <source>
        <dbReference type="ARBA" id="ARBA00023136"/>
    </source>
</evidence>
<evidence type="ECO:0000259" key="9">
    <source>
        <dbReference type="Pfam" id="PF25183"/>
    </source>
</evidence>
<keyword evidence="2" id="KW-0813">Transport</keyword>
<dbReference type="Proteomes" id="UP000051254">
    <property type="component" value="Unassembled WGS sequence"/>
</dbReference>